<gene>
    <name evidence="6" type="primary">modA</name>
    <name evidence="7" type="ORF">HT99x_000165</name>
    <name evidence="6" type="ORF">HT99x_02770</name>
</gene>
<feature type="chain" id="PRO_5043129774" evidence="5">
    <location>
        <begin position="21"/>
        <end position="256"/>
    </location>
</feature>
<organism evidence="6">
    <name type="scientific">Candidatus Berkiella aquae</name>
    <dbReference type="NCBI Taxonomy" id="295108"/>
    <lineage>
        <taxon>Bacteria</taxon>
        <taxon>Pseudomonadati</taxon>
        <taxon>Pseudomonadota</taxon>
        <taxon>Gammaproteobacteria</taxon>
        <taxon>Candidatus Berkiellales</taxon>
        <taxon>Candidatus Berkiellaceae</taxon>
        <taxon>Candidatus Berkiella</taxon>
    </lineage>
</organism>
<dbReference type="InterPro" id="IPR005950">
    <property type="entry name" value="ModA"/>
</dbReference>
<feature type="binding site" evidence="4">
    <location>
        <position position="168"/>
    </location>
    <ligand>
        <name>molybdate</name>
        <dbReference type="ChEBI" id="CHEBI:36264"/>
    </ligand>
</feature>
<evidence type="ECO:0000256" key="1">
    <source>
        <dbReference type="ARBA" id="ARBA00009175"/>
    </source>
</evidence>
<keyword evidence="8" id="KW-1185">Reference proteome</keyword>
<dbReference type="GO" id="GO:0030973">
    <property type="term" value="F:molybdate ion binding"/>
    <property type="evidence" value="ECO:0007669"/>
    <property type="project" value="TreeGrafter"/>
</dbReference>
<comment type="similarity">
    <text evidence="1">Belongs to the bacterial solute-binding protein ModA family.</text>
</comment>
<dbReference type="RefSeq" id="WP_075067372.1">
    <property type="nucleotide sequence ID" value="NZ_LKAJ02000001.1"/>
</dbReference>
<evidence type="ECO:0000313" key="7">
    <source>
        <dbReference type="EMBL" id="MCS5709831.1"/>
    </source>
</evidence>
<dbReference type="GO" id="GO:0015689">
    <property type="term" value="P:molybdate ion transport"/>
    <property type="evidence" value="ECO:0007669"/>
    <property type="project" value="InterPro"/>
</dbReference>
<dbReference type="EMBL" id="LKAJ02000001">
    <property type="protein sequence ID" value="MCS5709831.1"/>
    <property type="molecule type" value="Genomic_DNA"/>
</dbReference>
<feature type="binding site" evidence="4">
    <location>
        <position position="59"/>
    </location>
    <ligand>
        <name>molybdate</name>
        <dbReference type="ChEBI" id="CHEBI:36264"/>
    </ligand>
</feature>
<dbReference type="InterPro" id="IPR050682">
    <property type="entry name" value="ModA/WtpA"/>
</dbReference>
<dbReference type="PIRSF" id="PIRSF004846">
    <property type="entry name" value="ModA"/>
    <property type="match status" value="1"/>
</dbReference>
<dbReference type="PANTHER" id="PTHR30632:SF14">
    <property type="entry name" value="TUNGSTATE_MOLYBDATE_CHROMATE-BINDING PROTEIN MODA"/>
    <property type="match status" value="1"/>
</dbReference>
<evidence type="ECO:0000313" key="8">
    <source>
        <dbReference type="Proteomes" id="UP000051497"/>
    </source>
</evidence>
<dbReference type="SUPFAM" id="SSF53850">
    <property type="entry name" value="Periplasmic binding protein-like II"/>
    <property type="match status" value="1"/>
</dbReference>
<sequence length="256" mass="28492">MRWLKISFITLLFAITAAKASDDEVHLAVSTTIQSPLDIICAKFSQTTPYRCKMTTAPTGHLYAHVMHGMAYDLFLSSDVEYTQGLINANKVDPLSRIVLAMGKIVLWSADKTLDPQVLKNKLLHEPNAAIVLANPGASSYGAAAKEVLQKYDLWAHIQGRLIYARNIRHTYELIESQKASLGFVSLAQLSADERAKHHYWEPDPKSYKPVVHEVVTLRHPQHPKATAAFMAFLKSSQTRQILQDAGFEHGAGCKI</sequence>
<feature type="signal peptide" evidence="5">
    <location>
        <begin position="1"/>
        <end position="20"/>
    </location>
</feature>
<dbReference type="GO" id="GO:0046872">
    <property type="term" value="F:metal ion binding"/>
    <property type="evidence" value="ECO:0007669"/>
    <property type="project" value="UniProtKB-KW"/>
</dbReference>
<dbReference type="EMBL" id="LKAJ01000016">
    <property type="protein sequence ID" value="KRG19396.1"/>
    <property type="molecule type" value="Genomic_DNA"/>
</dbReference>
<reference evidence="6" key="1">
    <citation type="submission" date="2015-09" db="EMBL/GenBank/DDBJ databases">
        <title>Draft Genome Sequences of Two Novel Amoeba-resistant Intranuclear Bacteria, Candidatus Berkiella cookevillensis and Candidatus Berkiella aquae.</title>
        <authorList>
            <person name="Mehari Y.T."/>
            <person name="Arivett B.A."/>
            <person name="Farone A.L."/>
            <person name="Gunderson J.H."/>
            <person name="Farone M.B."/>
        </authorList>
    </citation>
    <scope>NUCLEOTIDE SEQUENCE [LARGE SCALE GENOMIC DNA]</scope>
    <source>
        <strain evidence="6">HT99</strain>
    </source>
</reference>
<dbReference type="Pfam" id="PF13531">
    <property type="entry name" value="SBP_bac_11"/>
    <property type="match status" value="1"/>
</dbReference>
<proteinExistence type="inferred from homology"/>
<dbReference type="Gene3D" id="3.40.190.10">
    <property type="entry name" value="Periplasmic binding protein-like II"/>
    <property type="match status" value="2"/>
</dbReference>
<dbReference type="OrthoDB" id="9785015at2"/>
<evidence type="ECO:0000256" key="3">
    <source>
        <dbReference type="ARBA" id="ARBA00022729"/>
    </source>
</evidence>
<evidence type="ECO:0000256" key="2">
    <source>
        <dbReference type="ARBA" id="ARBA00022723"/>
    </source>
</evidence>
<keyword evidence="4" id="KW-0500">Molybdenum</keyword>
<protein>
    <submittedName>
        <fullName evidence="7">Molybdate ABC transporter substrate-binding protein</fullName>
    </submittedName>
    <submittedName>
        <fullName evidence="6">Molybdate-binding periplasmic protein</fullName>
    </submittedName>
</protein>
<evidence type="ECO:0000256" key="5">
    <source>
        <dbReference type="SAM" id="SignalP"/>
    </source>
</evidence>
<dbReference type="STRING" id="295108.HT99x_02770"/>
<accession>A0A0Q9YR82</accession>
<dbReference type="Proteomes" id="UP000051497">
    <property type="component" value="Unassembled WGS sequence"/>
</dbReference>
<evidence type="ECO:0000256" key="4">
    <source>
        <dbReference type="PIRSR" id="PIRSR004846-1"/>
    </source>
</evidence>
<reference evidence="7" key="2">
    <citation type="journal article" date="2016" name="Genome Announc.">
        <title>Draft Genome Sequences of Two Novel Amoeba-Resistant Intranuclear Bacteria, 'Candidatus Berkiella cookevillensis' and 'Candidatus Berkiella aquae'.</title>
        <authorList>
            <person name="Mehari Y.T."/>
            <person name="Arivett B.A."/>
            <person name="Farone A.L."/>
            <person name="Gunderson J.H."/>
            <person name="Farone M.B."/>
        </authorList>
    </citation>
    <scope>NUCLEOTIDE SEQUENCE</scope>
    <source>
        <strain evidence="7">HT99</strain>
    </source>
</reference>
<keyword evidence="2 4" id="KW-0479">Metal-binding</keyword>
<comment type="caution">
    <text evidence="6">The sequence shown here is derived from an EMBL/GenBank/DDBJ whole genome shotgun (WGS) entry which is preliminary data.</text>
</comment>
<dbReference type="AlphaFoldDB" id="A0A0Q9YR82"/>
<dbReference type="NCBIfam" id="TIGR01256">
    <property type="entry name" value="modA"/>
    <property type="match status" value="1"/>
</dbReference>
<reference evidence="7" key="3">
    <citation type="submission" date="2021-06" db="EMBL/GenBank/DDBJ databases">
        <title>Genomic Description and Analysis of Intracellular Bacteria, Candidatus Berkiella cookevillensis and Candidatus Berkiella aquae.</title>
        <authorList>
            <person name="Kidane D.T."/>
            <person name="Mehari Y.T."/>
            <person name="Rice F.C."/>
            <person name="Arivett B.A."/>
            <person name="Farone A.L."/>
            <person name="Berk S.G."/>
            <person name="Farone M.B."/>
        </authorList>
    </citation>
    <scope>NUCLEOTIDE SEQUENCE</scope>
    <source>
        <strain evidence="7">HT99</strain>
    </source>
</reference>
<name>A0A0Q9YR82_9GAMM</name>
<dbReference type="PANTHER" id="PTHR30632">
    <property type="entry name" value="MOLYBDATE-BINDING PERIPLASMIC PROTEIN"/>
    <property type="match status" value="1"/>
</dbReference>
<evidence type="ECO:0000313" key="6">
    <source>
        <dbReference type="EMBL" id="KRG19396.1"/>
    </source>
</evidence>
<keyword evidence="3 5" id="KW-0732">Signal</keyword>